<proteinExistence type="predicted"/>
<accession>A0A173V6Y9</accession>
<evidence type="ECO:0000313" key="10">
    <source>
        <dbReference type="Proteomes" id="UP000436858"/>
    </source>
</evidence>
<dbReference type="EMBL" id="CP083685">
    <property type="protein sequence ID" value="UYU92212.1"/>
    <property type="molecule type" value="Genomic_DNA"/>
</dbReference>
<dbReference type="Pfam" id="PF20264">
    <property type="entry name" value="DUF4784_N"/>
    <property type="match status" value="1"/>
</dbReference>
<dbReference type="EMBL" id="WCSY01000029">
    <property type="protein sequence ID" value="KAB4306456.1"/>
    <property type="molecule type" value="Genomic_DNA"/>
</dbReference>
<feature type="domain" description="DUF4784" evidence="1">
    <location>
        <begin position="135"/>
        <end position="438"/>
    </location>
</feature>
<evidence type="ECO:0000259" key="2">
    <source>
        <dbReference type="Pfam" id="PF20264"/>
    </source>
</evidence>
<evidence type="ECO:0000313" key="12">
    <source>
        <dbReference type="Proteomes" id="UP001156218"/>
    </source>
</evidence>
<accession>C6IRQ1</accession>
<organism evidence="6 9">
    <name type="scientific">Bacteroides thetaiotaomicron</name>
    <dbReference type="NCBI Taxonomy" id="818"/>
    <lineage>
        <taxon>Bacteria</taxon>
        <taxon>Pseudomonadati</taxon>
        <taxon>Bacteroidota</taxon>
        <taxon>Bacteroidia</taxon>
        <taxon>Bacteroidales</taxon>
        <taxon>Bacteroidaceae</taxon>
        <taxon>Bacteroides</taxon>
    </lineage>
</organism>
<dbReference type="Gene3D" id="2.60.40.3920">
    <property type="match status" value="1"/>
</dbReference>
<evidence type="ECO:0000313" key="4">
    <source>
        <dbReference type="EMBL" id="KAB4476141.1"/>
    </source>
</evidence>
<dbReference type="EMBL" id="WCRY01000025">
    <property type="protein sequence ID" value="KAB4476141.1"/>
    <property type="molecule type" value="Genomic_DNA"/>
</dbReference>
<evidence type="ECO:0000313" key="7">
    <source>
        <dbReference type="EMBL" id="UYU68242.1"/>
    </source>
</evidence>
<gene>
    <name evidence="6" type="ORF">DW780_22450</name>
    <name evidence="4" type="ORF">GAN91_21295</name>
    <name evidence="3" type="ORF">GAO51_23540</name>
    <name evidence="7" type="ORF">KQP68_08180</name>
    <name evidence="8" type="ORF">KQP74_06165</name>
    <name evidence="5" type="ORF">PO127_18465</name>
</gene>
<reference evidence="10 11" key="2">
    <citation type="journal article" date="2019" name="Nat. Med.">
        <title>A library of human gut bacterial isolates paired with longitudinal multiomics data enables mechanistic microbiome research.</title>
        <authorList>
            <person name="Poyet M."/>
            <person name="Groussin M."/>
            <person name="Gibbons S.M."/>
            <person name="Avila-Pacheco J."/>
            <person name="Jiang X."/>
            <person name="Kearney S.M."/>
            <person name="Perrotta A.R."/>
            <person name="Berdy B."/>
            <person name="Zhao S."/>
            <person name="Lieberman T.D."/>
            <person name="Swanson P.K."/>
            <person name="Smith M."/>
            <person name="Roesemann S."/>
            <person name="Alexander J.E."/>
            <person name="Rich S.A."/>
            <person name="Livny J."/>
            <person name="Vlamakis H."/>
            <person name="Clish C."/>
            <person name="Bullock K."/>
            <person name="Deik A."/>
            <person name="Scott J."/>
            <person name="Pierce K.A."/>
            <person name="Xavier R.J."/>
            <person name="Alm E.J."/>
        </authorList>
    </citation>
    <scope>NUCLEOTIDE SEQUENCE [LARGE SCALE GENOMIC DNA]</scope>
    <source>
        <strain evidence="4 10">BIOML-A162</strain>
        <strain evidence="3 11">BIOML-A188</strain>
    </source>
</reference>
<evidence type="ECO:0000313" key="3">
    <source>
        <dbReference type="EMBL" id="KAB4306456.1"/>
    </source>
</evidence>
<evidence type="ECO:0000313" key="8">
    <source>
        <dbReference type="EMBL" id="UYU92212.1"/>
    </source>
</evidence>
<feature type="domain" description="DUF4784" evidence="2">
    <location>
        <begin position="26"/>
        <end position="132"/>
    </location>
</feature>
<reference evidence="6 9" key="1">
    <citation type="submission" date="2018-08" db="EMBL/GenBank/DDBJ databases">
        <title>A genome reference for cultivated species of the human gut microbiota.</title>
        <authorList>
            <person name="Zou Y."/>
            <person name="Xue W."/>
            <person name="Luo G."/>
        </authorList>
    </citation>
    <scope>NUCLEOTIDE SEQUENCE [LARGE SCALE GENOMIC DNA]</scope>
    <source>
        <strain evidence="6 9">AM30-26</strain>
    </source>
</reference>
<reference evidence="5" key="4">
    <citation type="submission" date="2022-10" db="EMBL/GenBank/DDBJ databases">
        <title>Human gut microbiome strain richness.</title>
        <authorList>
            <person name="Chen-Liaw A."/>
        </authorList>
    </citation>
    <scope>NUCLEOTIDE SEQUENCE</scope>
    <source>
        <strain evidence="5">1001283st1_A3_1001283B150304_161114</strain>
    </source>
</reference>
<reference evidence="7 12" key="3">
    <citation type="submission" date="2021-06" db="EMBL/GenBank/DDBJ databases">
        <title>Interrogation of the integrated mobile genetic elements in gut-associated Bacteroides with a consensus prediction approach.</title>
        <authorList>
            <person name="Campbell D.E."/>
            <person name="Leigh J.R."/>
            <person name="Kim T."/>
            <person name="England W."/>
            <person name="Whitaker R.J."/>
            <person name="Degnan P.H."/>
        </authorList>
    </citation>
    <scope>NUCLEOTIDE SEQUENCE</scope>
    <source>
        <strain evidence="8">VPI-3443</strain>
        <strain evidence="7 12">WAL8669</strain>
    </source>
</reference>
<evidence type="ECO:0000313" key="11">
    <source>
        <dbReference type="Proteomes" id="UP000440614"/>
    </source>
</evidence>
<dbReference type="PROSITE" id="PS51257">
    <property type="entry name" value="PROKAR_LIPOPROTEIN"/>
    <property type="match status" value="1"/>
</dbReference>
<dbReference type="RefSeq" id="WP_008767702.1">
    <property type="nucleotide sequence ID" value="NZ_BAABXH010000001.1"/>
</dbReference>
<evidence type="ECO:0000313" key="5">
    <source>
        <dbReference type="EMBL" id="MDC2237727.1"/>
    </source>
</evidence>
<dbReference type="EMBL" id="JAQNVG010000034">
    <property type="protein sequence ID" value="MDC2237727.1"/>
    <property type="molecule type" value="Genomic_DNA"/>
</dbReference>
<dbReference type="Proteomes" id="UP000436858">
    <property type="component" value="Unassembled WGS sequence"/>
</dbReference>
<dbReference type="Proteomes" id="UP000440614">
    <property type="component" value="Unassembled WGS sequence"/>
</dbReference>
<evidence type="ECO:0000313" key="6">
    <source>
        <dbReference type="EMBL" id="RHD82439.1"/>
    </source>
</evidence>
<dbReference type="Proteomes" id="UP001156218">
    <property type="component" value="Chromosome"/>
</dbReference>
<dbReference type="Pfam" id="PF16023">
    <property type="entry name" value="DUF4784"/>
    <property type="match status" value="1"/>
</dbReference>
<dbReference type="AlphaFoldDB" id="A0A173V6Y9"/>
<dbReference type="Proteomes" id="UP000284785">
    <property type="component" value="Unassembled WGS sequence"/>
</dbReference>
<dbReference type="Proteomes" id="UP001217776">
    <property type="component" value="Unassembled WGS sequence"/>
</dbReference>
<sequence length="439" mass="48543">MTKNYLFLLLGLLLAACSSDDKDEQPILVTNVVMPASGTVFKPGEKVTIMAKGFQDNDEIMFDIRWPLQDEVLHEGYAKGGRGVITEKTATSITFLAPGHWPASTTEILLRRSGQMMSLGKISVADGQAPKDFQLYGIINSRSNTHRPHAIEYINLEKPQTAEIVRLADNQDFSCVVNLPGSWSLSGVWTKDDRRTTGLYDLSMNYWEKPGADQLVTMGIATANSVFGVYQGGDRLFVKTVNVMPYTRMYVPEKPDYGFLLPEGMKAEALSRYPCIQMSDGNILCSADNGDGTFSPVVLNGQNIEEKSIYVGEPIEAVALIPFWIVKPVEGMGTAKYTRVGGYIVSKRNGATITEGDGTEFRLWNPTTKMLDEPFTTFPNAACSVATLVSDDFKKQELYVLFDGSRNGRLIYVYDLLKGSWESLYPGGGFPYSEIVLAR</sequence>
<protein>
    <submittedName>
        <fullName evidence="6">DUF4784 domain-containing protein</fullName>
    </submittedName>
</protein>
<evidence type="ECO:0000259" key="1">
    <source>
        <dbReference type="Pfam" id="PF16023"/>
    </source>
</evidence>
<dbReference type="InterPro" id="IPR031978">
    <property type="entry name" value="DUF4784"/>
</dbReference>
<dbReference type="Proteomes" id="UP001162960">
    <property type="component" value="Chromosome"/>
</dbReference>
<evidence type="ECO:0000313" key="9">
    <source>
        <dbReference type="Proteomes" id="UP000284785"/>
    </source>
</evidence>
<name>A0A173V6Y9_BACT4</name>
<dbReference type="EMBL" id="CP083680">
    <property type="protein sequence ID" value="UYU68242.1"/>
    <property type="molecule type" value="Genomic_DNA"/>
</dbReference>
<dbReference type="EMBL" id="QSJP01000026">
    <property type="protein sequence ID" value="RHD82439.1"/>
    <property type="molecule type" value="Genomic_DNA"/>
</dbReference>
<dbReference type="InterPro" id="IPR046546">
    <property type="entry name" value="DUF4784_N"/>
</dbReference>